<dbReference type="SMART" id="SM00840">
    <property type="entry name" value="DALR_2"/>
    <property type="match status" value="1"/>
</dbReference>
<evidence type="ECO:0000256" key="10">
    <source>
        <dbReference type="ARBA" id="ARBA00022917"/>
    </source>
</evidence>
<comment type="similarity">
    <text evidence="2 12">Belongs to the class-I aminoacyl-tRNA synthetase family.</text>
</comment>
<feature type="binding site" evidence="12">
    <location>
        <position position="207"/>
    </location>
    <ligand>
        <name>Zn(2+)</name>
        <dbReference type="ChEBI" id="CHEBI:29105"/>
    </ligand>
</feature>
<dbReference type="PRINTS" id="PR00983">
    <property type="entry name" value="TRNASYNTHCYS"/>
</dbReference>
<evidence type="ECO:0000259" key="13">
    <source>
        <dbReference type="SMART" id="SM00840"/>
    </source>
</evidence>
<keyword evidence="9 12" id="KW-0067">ATP-binding</keyword>
<evidence type="ECO:0000256" key="11">
    <source>
        <dbReference type="ARBA" id="ARBA00023146"/>
    </source>
</evidence>
<comment type="subunit">
    <text evidence="3 12">Monomer.</text>
</comment>
<name>A0A2H0LW55_9BACT</name>
<dbReference type="GO" id="GO:0005524">
    <property type="term" value="F:ATP binding"/>
    <property type="evidence" value="ECO:0007669"/>
    <property type="project" value="UniProtKB-UniRule"/>
</dbReference>
<dbReference type="PANTHER" id="PTHR10890">
    <property type="entry name" value="CYSTEINYL-TRNA SYNTHETASE"/>
    <property type="match status" value="1"/>
</dbReference>
<dbReference type="EMBL" id="PCWA01000096">
    <property type="protein sequence ID" value="PIQ88611.1"/>
    <property type="molecule type" value="Genomic_DNA"/>
</dbReference>
<gene>
    <name evidence="12" type="primary">cysS</name>
    <name evidence="14" type="ORF">COV72_07595</name>
</gene>
<dbReference type="NCBIfam" id="TIGR00435">
    <property type="entry name" value="cysS"/>
    <property type="match status" value="1"/>
</dbReference>
<dbReference type="GO" id="GO:0005829">
    <property type="term" value="C:cytosol"/>
    <property type="evidence" value="ECO:0007669"/>
    <property type="project" value="TreeGrafter"/>
</dbReference>
<keyword evidence="5 12" id="KW-0436">Ligase</keyword>
<feature type="binding site" evidence="12">
    <location>
        <position position="236"/>
    </location>
    <ligand>
        <name>Zn(2+)</name>
        <dbReference type="ChEBI" id="CHEBI:29105"/>
    </ligand>
</feature>
<feature type="short sequence motif" description="'KMSKS' region" evidence="12">
    <location>
        <begin position="264"/>
        <end position="268"/>
    </location>
</feature>
<evidence type="ECO:0000256" key="8">
    <source>
        <dbReference type="ARBA" id="ARBA00022833"/>
    </source>
</evidence>
<dbReference type="InterPro" id="IPR009080">
    <property type="entry name" value="tRNAsynth_Ia_anticodon-bd"/>
</dbReference>
<accession>A0A2H0LW55</accession>
<organism evidence="14 15">
    <name type="scientific">Candidatus Ghiorseimicrobium undicola</name>
    <dbReference type="NCBI Taxonomy" id="1974746"/>
    <lineage>
        <taxon>Bacteria</taxon>
        <taxon>Pseudomonadati</taxon>
        <taxon>Candidatus Omnitrophota</taxon>
        <taxon>Candidatus Ghiorseimicrobium</taxon>
    </lineage>
</organism>
<evidence type="ECO:0000256" key="1">
    <source>
        <dbReference type="ARBA" id="ARBA00004496"/>
    </source>
</evidence>
<keyword evidence="8 12" id="KW-0862">Zinc</keyword>
<evidence type="ECO:0000256" key="2">
    <source>
        <dbReference type="ARBA" id="ARBA00005594"/>
    </source>
</evidence>
<evidence type="ECO:0000256" key="9">
    <source>
        <dbReference type="ARBA" id="ARBA00022840"/>
    </source>
</evidence>
<dbReference type="CDD" id="cd00672">
    <property type="entry name" value="CysRS_core"/>
    <property type="match status" value="1"/>
</dbReference>
<keyword evidence="6 12" id="KW-0479">Metal-binding</keyword>
<comment type="catalytic activity">
    <reaction evidence="12">
        <text>tRNA(Cys) + L-cysteine + ATP = L-cysteinyl-tRNA(Cys) + AMP + diphosphate</text>
        <dbReference type="Rhea" id="RHEA:17773"/>
        <dbReference type="Rhea" id="RHEA-COMP:9661"/>
        <dbReference type="Rhea" id="RHEA-COMP:9679"/>
        <dbReference type="ChEBI" id="CHEBI:30616"/>
        <dbReference type="ChEBI" id="CHEBI:33019"/>
        <dbReference type="ChEBI" id="CHEBI:35235"/>
        <dbReference type="ChEBI" id="CHEBI:78442"/>
        <dbReference type="ChEBI" id="CHEBI:78517"/>
        <dbReference type="ChEBI" id="CHEBI:456215"/>
        <dbReference type="EC" id="6.1.1.16"/>
    </reaction>
</comment>
<feature type="binding site" evidence="12">
    <location>
        <position position="232"/>
    </location>
    <ligand>
        <name>Zn(2+)</name>
        <dbReference type="ChEBI" id="CHEBI:29105"/>
    </ligand>
</feature>
<evidence type="ECO:0000256" key="6">
    <source>
        <dbReference type="ARBA" id="ARBA00022723"/>
    </source>
</evidence>
<dbReference type="GO" id="GO:0006423">
    <property type="term" value="P:cysteinyl-tRNA aminoacylation"/>
    <property type="evidence" value="ECO:0007669"/>
    <property type="project" value="UniProtKB-UniRule"/>
</dbReference>
<evidence type="ECO:0000256" key="12">
    <source>
        <dbReference type="HAMAP-Rule" id="MF_00041"/>
    </source>
</evidence>
<dbReference type="GO" id="GO:0004817">
    <property type="term" value="F:cysteine-tRNA ligase activity"/>
    <property type="evidence" value="ECO:0007669"/>
    <property type="project" value="UniProtKB-UniRule"/>
</dbReference>
<keyword evidence="4 12" id="KW-0963">Cytoplasm</keyword>
<evidence type="ECO:0000256" key="4">
    <source>
        <dbReference type="ARBA" id="ARBA00022490"/>
    </source>
</evidence>
<dbReference type="EC" id="6.1.1.16" evidence="12"/>
<feature type="binding site" evidence="12">
    <location>
        <position position="267"/>
    </location>
    <ligand>
        <name>ATP</name>
        <dbReference type="ChEBI" id="CHEBI:30616"/>
    </ligand>
</feature>
<dbReference type="InterPro" id="IPR032678">
    <property type="entry name" value="tRNA-synt_1_cat_dom"/>
</dbReference>
<keyword evidence="7 12" id="KW-0547">Nucleotide-binding</keyword>
<dbReference type="InterPro" id="IPR015273">
    <property type="entry name" value="Cys-tRNA-synt_Ia_DALR"/>
</dbReference>
<evidence type="ECO:0000256" key="5">
    <source>
        <dbReference type="ARBA" id="ARBA00022598"/>
    </source>
</evidence>
<dbReference type="InterPro" id="IPR024909">
    <property type="entry name" value="Cys-tRNA/MSH_ligase"/>
</dbReference>
<proteinExistence type="inferred from homology"/>
<dbReference type="FunFam" id="3.40.50.620:FF:000009">
    <property type="entry name" value="Cysteine--tRNA ligase"/>
    <property type="match status" value="1"/>
</dbReference>
<sequence>MKIYNSLTRKKEDFVSIEPKKVKIYACGVTVYDDCHIGHARSLLIFEIIRRYFKYKGYEVTFVRNITDIEDKIIAKADKLGVSAKELSEKYISSYYNDLEYLGIPKADLEPKATEHIAEMIEAIGILIKNGYAYAAGSDVYFNIEKFKNYGRLSNQNLDQMRSSVRIEQDRRKKNPLDFALWKTAKINEPKWPSPWGQGRPGWHIECSVMSAKYLGETFDIHGGGRDLIFPHHENEIAQSEALNGKAFVKYWMHHGLVTINSQKMAKSLGNSLTIKDAFSRYHPNALKLLFLSSHYSSSVDFTEDKIQEFDKARKKIDMFYDRLAFYLPSLNSTDRGNLTSWAKEIRREIKKTRQAFEDAMDDDFNTANALAVLFGFLDKTSEFLSLNDDQRRTAFGLSAFLVAELCNCLCLSVNNTRADIDEGYISKKIEERNKAKEAGDFKKADKIRGELEEEGIILEDTKDKKTIYRRK</sequence>
<dbReference type="HAMAP" id="MF_00041">
    <property type="entry name" value="Cys_tRNA_synth"/>
    <property type="match status" value="1"/>
</dbReference>
<dbReference type="Pfam" id="PF01406">
    <property type="entry name" value="tRNA-synt_1e"/>
    <property type="match status" value="1"/>
</dbReference>
<dbReference type="PANTHER" id="PTHR10890:SF3">
    <property type="entry name" value="CYSTEINE--TRNA LIGASE, CYTOPLASMIC"/>
    <property type="match status" value="1"/>
</dbReference>
<evidence type="ECO:0000313" key="14">
    <source>
        <dbReference type="EMBL" id="PIQ88611.1"/>
    </source>
</evidence>
<feature type="binding site" evidence="12">
    <location>
        <position position="27"/>
    </location>
    <ligand>
        <name>Zn(2+)</name>
        <dbReference type="ChEBI" id="CHEBI:29105"/>
    </ligand>
</feature>
<evidence type="ECO:0000313" key="15">
    <source>
        <dbReference type="Proteomes" id="UP000229641"/>
    </source>
</evidence>
<dbReference type="InterPro" id="IPR014729">
    <property type="entry name" value="Rossmann-like_a/b/a_fold"/>
</dbReference>
<dbReference type="SUPFAM" id="SSF47323">
    <property type="entry name" value="Anticodon-binding domain of a subclass of class I aminoacyl-tRNA synthetases"/>
    <property type="match status" value="1"/>
</dbReference>
<evidence type="ECO:0000256" key="7">
    <source>
        <dbReference type="ARBA" id="ARBA00022741"/>
    </source>
</evidence>
<evidence type="ECO:0000256" key="3">
    <source>
        <dbReference type="ARBA" id="ARBA00011245"/>
    </source>
</evidence>
<feature type="short sequence motif" description="'HIGH' region" evidence="12">
    <location>
        <begin position="29"/>
        <end position="39"/>
    </location>
</feature>
<dbReference type="AlphaFoldDB" id="A0A2H0LW55"/>
<dbReference type="Gene3D" id="1.20.120.1910">
    <property type="entry name" value="Cysteine-tRNA ligase, C-terminal anti-codon recognition domain"/>
    <property type="match status" value="1"/>
</dbReference>
<keyword evidence="11 12" id="KW-0030">Aminoacyl-tRNA synthetase</keyword>
<dbReference type="Proteomes" id="UP000229641">
    <property type="component" value="Unassembled WGS sequence"/>
</dbReference>
<reference evidence="14 15" key="1">
    <citation type="submission" date="2017-09" db="EMBL/GenBank/DDBJ databases">
        <title>Depth-based differentiation of microbial function through sediment-hosted aquifers and enrichment of novel symbionts in the deep terrestrial subsurface.</title>
        <authorList>
            <person name="Probst A.J."/>
            <person name="Ladd B."/>
            <person name="Jarett J.K."/>
            <person name="Geller-Mcgrath D.E."/>
            <person name="Sieber C.M."/>
            <person name="Emerson J.B."/>
            <person name="Anantharaman K."/>
            <person name="Thomas B.C."/>
            <person name="Malmstrom R."/>
            <person name="Stieglmeier M."/>
            <person name="Klingl A."/>
            <person name="Woyke T."/>
            <person name="Ryan C.M."/>
            <person name="Banfield J.F."/>
        </authorList>
    </citation>
    <scope>NUCLEOTIDE SEQUENCE [LARGE SCALE GENOMIC DNA]</scope>
    <source>
        <strain evidence="14">CG11_big_fil_rev_8_21_14_0_20_42_13</strain>
    </source>
</reference>
<dbReference type="Pfam" id="PF09190">
    <property type="entry name" value="DALR_2"/>
    <property type="match status" value="1"/>
</dbReference>
<comment type="subcellular location">
    <subcellularLocation>
        <location evidence="1 12">Cytoplasm</location>
    </subcellularLocation>
</comment>
<feature type="domain" description="Cysteinyl-tRNA synthetase class Ia DALR" evidence="13">
    <location>
        <begin position="356"/>
        <end position="421"/>
    </location>
</feature>
<comment type="cofactor">
    <cofactor evidence="12">
        <name>Zn(2+)</name>
        <dbReference type="ChEBI" id="CHEBI:29105"/>
    </cofactor>
    <text evidence="12">Binds 1 zinc ion per subunit.</text>
</comment>
<dbReference type="GO" id="GO:0008270">
    <property type="term" value="F:zinc ion binding"/>
    <property type="evidence" value="ECO:0007669"/>
    <property type="project" value="UniProtKB-UniRule"/>
</dbReference>
<dbReference type="Gene3D" id="3.40.50.620">
    <property type="entry name" value="HUPs"/>
    <property type="match status" value="1"/>
</dbReference>
<dbReference type="InterPro" id="IPR015803">
    <property type="entry name" value="Cys-tRNA-ligase"/>
</dbReference>
<dbReference type="SUPFAM" id="SSF52374">
    <property type="entry name" value="Nucleotidylyl transferase"/>
    <property type="match status" value="1"/>
</dbReference>
<protein>
    <recommendedName>
        <fullName evidence="12">Cysteine--tRNA ligase</fullName>
        <ecNumber evidence="12">6.1.1.16</ecNumber>
    </recommendedName>
    <alternativeName>
        <fullName evidence="12">Cysteinyl-tRNA synthetase</fullName>
        <shortName evidence="12">CysRS</shortName>
    </alternativeName>
</protein>
<keyword evidence="10 12" id="KW-0648">Protein biosynthesis</keyword>
<comment type="caution">
    <text evidence="14">The sequence shown here is derived from an EMBL/GenBank/DDBJ whole genome shotgun (WGS) entry which is preliminary data.</text>
</comment>